<evidence type="ECO:0000256" key="2">
    <source>
        <dbReference type="ARBA" id="ARBA00022618"/>
    </source>
</evidence>
<feature type="compositionally biased region" description="Basic and acidic residues" evidence="6">
    <location>
        <begin position="21"/>
        <end position="33"/>
    </location>
</feature>
<name>A0A9Q0XDT0_9SAUR</name>
<evidence type="ECO:0000256" key="3">
    <source>
        <dbReference type="ARBA" id="ARBA00023127"/>
    </source>
</evidence>
<proteinExistence type="inferred from homology"/>
<dbReference type="InterPro" id="IPR006671">
    <property type="entry name" value="Cyclin_N"/>
</dbReference>
<feature type="region of interest" description="Disordered" evidence="6">
    <location>
        <begin position="1"/>
        <end position="157"/>
    </location>
</feature>
<dbReference type="SMART" id="SM00385">
    <property type="entry name" value="CYCLIN"/>
    <property type="match status" value="2"/>
</dbReference>
<feature type="domain" description="Cyclin-like" evidence="7">
    <location>
        <begin position="340"/>
        <end position="424"/>
    </location>
</feature>
<accession>A0A9Q0XDT0</accession>
<dbReference type="InterPro" id="IPR013763">
    <property type="entry name" value="Cyclin-like_dom"/>
</dbReference>
<evidence type="ECO:0000313" key="9">
    <source>
        <dbReference type="EMBL" id="KAJ7310347.1"/>
    </source>
</evidence>
<keyword evidence="3 5" id="KW-0195">Cyclin</keyword>
<comment type="caution">
    <text evidence="9">The sequence shown here is derived from an EMBL/GenBank/DDBJ whole genome shotgun (WGS) entry which is preliminary data.</text>
</comment>
<keyword evidence="4" id="KW-0131">Cell cycle</keyword>
<evidence type="ECO:0000259" key="7">
    <source>
        <dbReference type="SMART" id="SM00385"/>
    </source>
</evidence>
<evidence type="ECO:0000256" key="5">
    <source>
        <dbReference type="RuleBase" id="RU000383"/>
    </source>
</evidence>
<feature type="domain" description="Cyclin C-terminal" evidence="8">
    <location>
        <begin position="336"/>
        <end position="452"/>
    </location>
</feature>
<dbReference type="PROSITE" id="PS00292">
    <property type="entry name" value="CYCLINS"/>
    <property type="match status" value="1"/>
</dbReference>
<feature type="compositionally biased region" description="Polar residues" evidence="6">
    <location>
        <begin position="81"/>
        <end position="90"/>
    </location>
</feature>
<dbReference type="OrthoDB" id="5590282at2759"/>
<dbReference type="Pfam" id="PF00134">
    <property type="entry name" value="Cyclin_N"/>
    <property type="match status" value="1"/>
</dbReference>
<evidence type="ECO:0000256" key="1">
    <source>
        <dbReference type="ARBA" id="ARBA00006955"/>
    </source>
</evidence>
<dbReference type="InterPro" id="IPR004367">
    <property type="entry name" value="Cyclin_C-dom"/>
</dbReference>
<protein>
    <recommendedName>
        <fullName evidence="11">G2/mitotic-specific cyclin-B3</fullName>
    </recommendedName>
</protein>
<evidence type="ECO:0000256" key="6">
    <source>
        <dbReference type="SAM" id="MobiDB-lite"/>
    </source>
</evidence>
<dbReference type="InterPro" id="IPR046965">
    <property type="entry name" value="Cyclin_A/B-like"/>
</dbReference>
<dbReference type="InterPro" id="IPR036915">
    <property type="entry name" value="Cyclin-like_sf"/>
</dbReference>
<evidence type="ECO:0000256" key="4">
    <source>
        <dbReference type="ARBA" id="ARBA00023306"/>
    </source>
</evidence>
<keyword evidence="10" id="KW-1185">Reference proteome</keyword>
<dbReference type="Gene3D" id="1.10.472.10">
    <property type="entry name" value="Cyclin-like"/>
    <property type="match status" value="2"/>
</dbReference>
<organism evidence="9 10">
    <name type="scientific">Phrynocephalus forsythii</name>
    <dbReference type="NCBI Taxonomy" id="171643"/>
    <lineage>
        <taxon>Eukaryota</taxon>
        <taxon>Metazoa</taxon>
        <taxon>Chordata</taxon>
        <taxon>Craniata</taxon>
        <taxon>Vertebrata</taxon>
        <taxon>Euteleostomi</taxon>
        <taxon>Lepidosauria</taxon>
        <taxon>Squamata</taxon>
        <taxon>Bifurcata</taxon>
        <taxon>Unidentata</taxon>
        <taxon>Episquamata</taxon>
        <taxon>Toxicofera</taxon>
        <taxon>Iguania</taxon>
        <taxon>Acrodonta</taxon>
        <taxon>Agamidae</taxon>
        <taxon>Agaminae</taxon>
        <taxon>Phrynocephalus</taxon>
    </lineage>
</organism>
<evidence type="ECO:0008006" key="11">
    <source>
        <dbReference type="Google" id="ProtNLM"/>
    </source>
</evidence>
<dbReference type="Proteomes" id="UP001142489">
    <property type="component" value="Unassembled WGS sequence"/>
</dbReference>
<dbReference type="GO" id="GO:0016538">
    <property type="term" value="F:cyclin-dependent protein serine/threonine kinase regulator activity"/>
    <property type="evidence" value="ECO:0007669"/>
    <property type="project" value="InterPro"/>
</dbReference>
<reference evidence="9" key="1">
    <citation type="journal article" date="2023" name="DNA Res.">
        <title>Chromosome-level genome assembly of Phrynocephalus forsythii using third-generation DNA sequencing and Hi-C analysis.</title>
        <authorList>
            <person name="Qi Y."/>
            <person name="Zhao W."/>
            <person name="Zhao Y."/>
            <person name="Niu C."/>
            <person name="Cao S."/>
            <person name="Zhang Y."/>
        </authorList>
    </citation>
    <scope>NUCLEOTIDE SEQUENCE</scope>
    <source>
        <tissue evidence="9">Muscle</tissue>
    </source>
</reference>
<dbReference type="FunFam" id="1.10.472.10:FF:000001">
    <property type="entry name" value="G2/mitotic-specific cyclin"/>
    <property type="match status" value="1"/>
</dbReference>
<sequence>MLQFSNPGSVEADEEPEEEPEGRRRQDGGRREGPVVLQDTPQVGRMPVPRNSKTVGIKQPWPGRAIAAENAQSEKDESCQTKRSPSSPQGAPQKRSAFGDLTNAHKSRSLVGRKEAAKGPSKKLAKGTVVPGASRKNETNLKKPLKKGPSEDALATHSDDLVKKDLAEKDAAAAALTPVEKPLPLMLPIEDIDKGQLDDPYANAEYAKDIFVYMREREEKFLLPDYMESQPDITTDMRAILVDWMVEVQENFELTHETLYLAVKLMDHYLVKVATRRDKLQLIGSTAILIASKFEERCPPCVDDFLYICDDAYKREELLATEISILQALHFDINIPIAYRFLRRFAKCAHATMETLTLARFLCELTLQEYDFVQESASRLAASCLLLSLKMKKLNGWNPTLEYYSGYKAQDLPPLVKRLNFLLTYHHDQRLKAVRSKYSHRVFFEVAKMAPMDMLELEAALQS</sequence>
<gene>
    <name evidence="9" type="ORF">JRQ81_007256</name>
</gene>
<dbReference type="PIRSF" id="PIRSF001771">
    <property type="entry name" value="Cyclin_A_B_D_E"/>
    <property type="match status" value="1"/>
</dbReference>
<dbReference type="SUPFAM" id="SSF47954">
    <property type="entry name" value="Cyclin-like"/>
    <property type="match status" value="2"/>
</dbReference>
<dbReference type="GO" id="GO:0051301">
    <property type="term" value="P:cell division"/>
    <property type="evidence" value="ECO:0007669"/>
    <property type="project" value="UniProtKB-KW"/>
</dbReference>
<dbReference type="GO" id="GO:0044772">
    <property type="term" value="P:mitotic cell cycle phase transition"/>
    <property type="evidence" value="ECO:0007669"/>
    <property type="project" value="InterPro"/>
</dbReference>
<dbReference type="CDD" id="cd20508">
    <property type="entry name" value="CYCLIN_CCNB3_rpt1"/>
    <property type="match status" value="1"/>
</dbReference>
<dbReference type="InterPro" id="IPR039361">
    <property type="entry name" value="Cyclin"/>
</dbReference>
<dbReference type="EMBL" id="JAPFRF010000015">
    <property type="protein sequence ID" value="KAJ7310347.1"/>
    <property type="molecule type" value="Genomic_DNA"/>
</dbReference>
<dbReference type="PANTHER" id="PTHR10177">
    <property type="entry name" value="CYCLINS"/>
    <property type="match status" value="1"/>
</dbReference>
<feature type="domain" description="Cyclin-like" evidence="7">
    <location>
        <begin position="243"/>
        <end position="327"/>
    </location>
</feature>
<keyword evidence="2" id="KW-0132">Cell division</keyword>
<evidence type="ECO:0000313" key="10">
    <source>
        <dbReference type="Proteomes" id="UP001142489"/>
    </source>
</evidence>
<dbReference type="Pfam" id="PF02984">
    <property type="entry name" value="Cyclin_C"/>
    <property type="match status" value="1"/>
</dbReference>
<dbReference type="InterPro" id="IPR048258">
    <property type="entry name" value="Cyclins_cyclin-box"/>
</dbReference>
<comment type="similarity">
    <text evidence="1">Belongs to the cyclin family. Cyclin AB subfamily.</text>
</comment>
<dbReference type="SMART" id="SM01332">
    <property type="entry name" value="Cyclin_C"/>
    <property type="match status" value="1"/>
</dbReference>
<evidence type="ECO:0000259" key="8">
    <source>
        <dbReference type="SMART" id="SM01332"/>
    </source>
</evidence>
<dbReference type="AlphaFoldDB" id="A0A9Q0XDT0"/>
<feature type="compositionally biased region" description="Acidic residues" evidence="6">
    <location>
        <begin position="11"/>
        <end position="20"/>
    </location>
</feature>